<evidence type="ECO:0000256" key="2">
    <source>
        <dbReference type="ARBA" id="ARBA00006228"/>
    </source>
</evidence>
<dbReference type="GO" id="GO:0005886">
    <property type="term" value="C:plasma membrane"/>
    <property type="evidence" value="ECO:0007669"/>
    <property type="project" value="UniProtKB-SubCell"/>
</dbReference>
<feature type="transmembrane region" description="Helical" evidence="7">
    <location>
        <begin position="108"/>
        <end position="129"/>
    </location>
</feature>
<proteinExistence type="inferred from homology"/>
<keyword evidence="4 7" id="KW-0812">Transmembrane</keyword>
<evidence type="ECO:0000313" key="8">
    <source>
        <dbReference type="EMBL" id="EIT67959.1"/>
    </source>
</evidence>
<evidence type="ECO:0000256" key="7">
    <source>
        <dbReference type="SAM" id="Phobius"/>
    </source>
</evidence>
<dbReference type="PATRIC" id="fig|1172194.4.peg.4259"/>
<dbReference type="PANTHER" id="PTHR34584">
    <property type="entry name" value="NA(+)/H(+) ANTIPORTER SUBUNIT E1"/>
    <property type="match status" value="1"/>
</dbReference>
<dbReference type="Pfam" id="PF01899">
    <property type="entry name" value="MNHE"/>
    <property type="match status" value="1"/>
</dbReference>
<feature type="transmembrane region" description="Helical" evidence="7">
    <location>
        <begin position="32"/>
        <end position="53"/>
    </location>
</feature>
<sequence>MKSFVQRLLPHPVLSLGILLMWMLLQSSLKPATLAMGALLGLLVPFVMIALQVEKPRIRSPLKLLRLFGVVLVDMLRSNFAVAKVILSNQRRARVSGFVELQLRMRNRHGLALLALILSSIPGTLWVQYDEATGKLLMHVLDLIDEDDWSWIVHHRYEAPLMEIFE</sequence>
<reference evidence="8 9" key="1">
    <citation type="journal article" date="2012" name="J. Bacteriol.">
        <title>Genome Sequence of n-Alkane-Degrading Hydrocarboniphaga effusa Strain AP103T (ATCC BAA-332T).</title>
        <authorList>
            <person name="Chang H.K."/>
            <person name="Zylstra G.J."/>
            <person name="Chae J.C."/>
        </authorList>
    </citation>
    <scope>NUCLEOTIDE SEQUENCE [LARGE SCALE GENOMIC DNA]</scope>
    <source>
        <strain evidence="8 9">AP103</strain>
    </source>
</reference>
<dbReference type="PANTHER" id="PTHR34584:SF1">
    <property type="entry name" value="NA(+)_H(+) ANTIPORTER SUBUNIT E1"/>
    <property type="match status" value="1"/>
</dbReference>
<evidence type="ECO:0008006" key="10">
    <source>
        <dbReference type="Google" id="ProtNLM"/>
    </source>
</evidence>
<evidence type="ECO:0000256" key="5">
    <source>
        <dbReference type="ARBA" id="ARBA00022989"/>
    </source>
</evidence>
<name>I7Z858_9GAMM</name>
<dbReference type="PIRSF" id="PIRSF019239">
    <property type="entry name" value="MrpE"/>
    <property type="match status" value="1"/>
</dbReference>
<dbReference type="STRING" id="1172194.WQQ_43940"/>
<evidence type="ECO:0000256" key="3">
    <source>
        <dbReference type="ARBA" id="ARBA00022475"/>
    </source>
</evidence>
<dbReference type="EMBL" id="AKGD01000004">
    <property type="protein sequence ID" value="EIT67959.1"/>
    <property type="molecule type" value="Genomic_DNA"/>
</dbReference>
<keyword evidence="3" id="KW-1003">Cell membrane</keyword>
<protein>
    <recommendedName>
        <fullName evidence="10">Monovalent cation/H+ antiporter subunit E</fullName>
    </recommendedName>
</protein>
<keyword evidence="9" id="KW-1185">Reference proteome</keyword>
<organism evidence="8 9">
    <name type="scientific">Hydrocarboniphaga effusa AP103</name>
    <dbReference type="NCBI Taxonomy" id="1172194"/>
    <lineage>
        <taxon>Bacteria</taxon>
        <taxon>Pseudomonadati</taxon>
        <taxon>Pseudomonadota</taxon>
        <taxon>Gammaproteobacteria</taxon>
        <taxon>Nevskiales</taxon>
        <taxon>Nevskiaceae</taxon>
        <taxon>Hydrocarboniphaga</taxon>
    </lineage>
</organism>
<accession>I7Z858</accession>
<feature type="transmembrane region" description="Helical" evidence="7">
    <location>
        <begin position="6"/>
        <end position="25"/>
    </location>
</feature>
<evidence type="ECO:0000256" key="4">
    <source>
        <dbReference type="ARBA" id="ARBA00022692"/>
    </source>
</evidence>
<keyword evidence="5 7" id="KW-1133">Transmembrane helix</keyword>
<comment type="subcellular location">
    <subcellularLocation>
        <location evidence="1">Cell membrane</location>
        <topology evidence="1">Multi-pass membrane protein</topology>
    </subcellularLocation>
</comment>
<evidence type="ECO:0000313" key="9">
    <source>
        <dbReference type="Proteomes" id="UP000003704"/>
    </source>
</evidence>
<evidence type="ECO:0000256" key="1">
    <source>
        <dbReference type="ARBA" id="ARBA00004651"/>
    </source>
</evidence>
<keyword evidence="6 7" id="KW-0472">Membrane</keyword>
<dbReference type="Proteomes" id="UP000003704">
    <property type="component" value="Unassembled WGS sequence"/>
</dbReference>
<dbReference type="InterPro" id="IPR002758">
    <property type="entry name" value="Cation_antiport_E"/>
</dbReference>
<dbReference type="GO" id="GO:0008324">
    <property type="term" value="F:monoatomic cation transmembrane transporter activity"/>
    <property type="evidence" value="ECO:0007669"/>
    <property type="project" value="InterPro"/>
</dbReference>
<dbReference type="AlphaFoldDB" id="I7Z858"/>
<gene>
    <name evidence="8" type="ORF">WQQ_43940</name>
</gene>
<comment type="similarity">
    <text evidence="2">Belongs to the CPA3 antiporters (TC 2.A.63) subunit E family.</text>
</comment>
<evidence type="ECO:0000256" key="6">
    <source>
        <dbReference type="ARBA" id="ARBA00023136"/>
    </source>
</evidence>
<comment type="caution">
    <text evidence="8">The sequence shown here is derived from an EMBL/GenBank/DDBJ whole genome shotgun (WGS) entry which is preliminary data.</text>
</comment>
<dbReference type="NCBIfam" id="NF006520">
    <property type="entry name" value="PRK08965.1-4"/>
    <property type="match status" value="1"/>
</dbReference>
<dbReference type="RefSeq" id="WP_007187329.1">
    <property type="nucleotide sequence ID" value="NZ_AKGD01000004.1"/>
</dbReference>